<proteinExistence type="predicted"/>
<feature type="region of interest" description="Disordered" evidence="1">
    <location>
        <begin position="420"/>
        <end position="513"/>
    </location>
</feature>
<dbReference type="AlphaFoldDB" id="A0A9P6GDB1"/>
<feature type="compositionally biased region" description="Polar residues" evidence="1">
    <location>
        <begin position="470"/>
        <end position="483"/>
    </location>
</feature>
<evidence type="ECO:0000256" key="1">
    <source>
        <dbReference type="SAM" id="MobiDB-lite"/>
    </source>
</evidence>
<evidence type="ECO:0000313" key="2">
    <source>
        <dbReference type="EMBL" id="KAF9732275.1"/>
    </source>
</evidence>
<dbReference type="Proteomes" id="UP000756921">
    <property type="component" value="Unassembled WGS sequence"/>
</dbReference>
<dbReference type="EMBL" id="WJXW01000011">
    <property type="protein sequence ID" value="KAF9732275.1"/>
    <property type="molecule type" value="Genomic_DNA"/>
</dbReference>
<evidence type="ECO:0000313" key="3">
    <source>
        <dbReference type="Proteomes" id="UP000756921"/>
    </source>
</evidence>
<organism evidence="2 3">
    <name type="scientific">Paraphaeosphaeria minitans</name>
    <dbReference type="NCBI Taxonomy" id="565426"/>
    <lineage>
        <taxon>Eukaryota</taxon>
        <taxon>Fungi</taxon>
        <taxon>Dikarya</taxon>
        <taxon>Ascomycota</taxon>
        <taxon>Pezizomycotina</taxon>
        <taxon>Dothideomycetes</taxon>
        <taxon>Pleosporomycetidae</taxon>
        <taxon>Pleosporales</taxon>
        <taxon>Massarineae</taxon>
        <taxon>Didymosphaeriaceae</taxon>
        <taxon>Paraphaeosphaeria</taxon>
    </lineage>
</organism>
<feature type="region of interest" description="Disordered" evidence="1">
    <location>
        <begin position="541"/>
        <end position="612"/>
    </location>
</feature>
<comment type="caution">
    <text evidence="2">The sequence shown here is derived from an EMBL/GenBank/DDBJ whole genome shotgun (WGS) entry which is preliminary data.</text>
</comment>
<sequence>MAQRTCVQVNQLSRAARHLQLKPCFTKVPCEEVQGALPPPLYREEWLHIVPTFRGRNRWIARGMDRATVEDVALMDARARNDLRSVAIREADYSLALQRLRGSQPHELSLNETLASLHRGEYLVEKGLLFARLLIADVDSIAQWFSSTPPHIFGPLRELHGRIVSDLMNLKHEVDALSSLLRVRLNQHLGANTVRHVAVMHELEIPIRKEHHKMYTTKKSIRRIWKQTRPPGDYSAATQDENDEFYQHTQASVRGDQEDLLALEVHADVQRTLTLDRVPARWIATSFNTWFECIMQHRWSSLRRLLYPLIKFSNSDETTPNQMRMRRRAHDSFRQKLDKQEFHLPNPYGEDGFHGQDLFTLVRELQWIRNYRIERFPESIGKDEIRLARDFYVHMRRGCYSRAHNEDVVRYIRMTNKRFAHQSSHGKGQVRHGITDKSPRRLSLHSADARREQESRVESVETTFEARLGGNQTIPNSTSTASNPLKAHVSRTAETRRVSDMESSGPPATAELPQREVPALVVALRASKAFQSAHVKTPALSNASSSLSAEPQKPQKPQPIVSRPREKVSYCNVGPRASHKATHKAAFKPAHTSMRAPPPEAKKTSRPKKVSVGTRLANLLHIEKSMRR</sequence>
<feature type="compositionally biased region" description="Basic and acidic residues" evidence="1">
    <location>
        <begin position="447"/>
        <end position="459"/>
    </location>
</feature>
<protein>
    <submittedName>
        <fullName evidence="2">Uncharacterized protein</fullName>
    </submittedName>
</protein>
<accession>A0A9P6GDB1</accession>
<dbReference type="OrthoDB" id="3781306at2759"/>
<gene>
    <name evidence="2" type="ORF">PMIN01_10204</name>
</gene>
<reference evidence="2" key="1">
    <citation type="journal article" date="2020" name="Mol. Plant Microbe Interact.">
        <title>Genome Sequence of the Biocontrol Agent Coniothyrium minitans strain Conio (IMI 134523).</title>
        <authorList>
            <person name="Patel D."/>
            <person name="Shittu T.A."/>
            <person name="Baroncelli R."/>
            <person name="Muthumeenakshi S."/>
            <person name="Osborne T.H."/>
            <person name="Janganan T.K."/>
            <person name="Sreenivasaprasad S."/>
        </authorList>
    </citation>
    <scope>NUCLEOTIDE SEQUENCE</scope>
    <source>
        <strain evidence="2">Conio</strain>
    </source>
</reference>
<name>A0A9P6GDB1_9PLEO</name>
<feature type="compositionally biased region" description="Basic residues" evidence="1">
    <location>
        <begin position="577"/>
        <end position="586"/>
    </location>
</feature>
<feature type="compositionally biased region" description="Basic and acidic residues" evidence="1">
    <location>
        <begin position="491"/>
        <end position="500"/>
    </location>
</feature>
<keyword evidence="3" id="KW-1185">Reference proteome</keyword>